<accession>A0A173GD68</accession>
<dbReference type="EMBL" id="KU886223">
    <property type="protein sequence ID" value="ANH51631.1"/>
    <property type="molecule type" value="Genomic_DNA"/>
</dbReference>
<name>A0A173GD68_9CAUD</name>
<evidence type="ECO:0000313" key="2">
    <source>
        <dbReference type="Proteomes" id="UP000222975"/>
    </source>
</evidence>
<proteinExistence type="predicted"/>
<sequence>MSQVSLYDNANVVANIISVTAAVHEAVAGNEIAALSSPKDPGALSYLIAAKLQARMASMIANGANK</sequence>
<keyword evidence="2" id="KW-1185">Reference proteome</keyword>
<reference evidence="2" key="1">
    <citation type="submission" date="2016-03" db="EMBL/GenBank/DDBJ databases">
        <authorList>
            <person name="Sharma R."/>
            <person name="Simister A.R."/>
            <person name="Berg J.A."/>
            <person name="Jensen G.L."/>
            <person name="Keele B.R."/>
            <person name="Ward M.E.H."/>
            <person name="Breakwell D.P."/>
            <person name="Hope S."/>
            <person name="Grose J.H."/>
        </authorList>
    </citation>
    <scope>NUCLEOTIDE SEQUENCE [LARGE SCALE GENOMIC DNA]</scope>
</reference>
<gene>
    <name evidence="1" type="ORF">SIMMY50_169</name>
</gene>
<protein>
    <submittedName>
        <fullName evidence="1">Uncharacterized protein</fullName>
    </submittedName>
</protein>
<organism evidence="1 2">
    <name type="scientific">Erwinia phage vB_EamM_Simmy50</name>
    <dbReference type="NCBI Taxonomy" id="1815988"/>
    <lineage>
        <taxon>Viruses</taxon>
        <taxon>Duplodnaviria</taxon>
        <taxon>Heunggongvirae</taxon>
        <taxon>Uroviricota</taxon>
        <taxon>Caudoviricetes</taxon>
        <taxon>Chimalliviridae</taxon>
        <taxon>Agricanvirus</taxon>
        <taxon>Agricanvirus simmy50</taxon>
    </lineage>
</organism>
<evidence type="ECO:0000313" key="1">
    <source>
        <dbReference type="EMBL" id="ANH51631.1"/>
    </source>
</evidence>
<dbReference type="Proteomes" id="UP000222975">
    <property type="component" value="Segment"/>
</dbReference>